<dbReference type="InterPro" id="IPR036864">
    <property type="entry name" value="Zn2-C6_fun-type_DNA-bd_sf"/>
</dbReference>
<comment type="subcellular location">
    <subcellularLocation>
        <location evidence="1">Nucleus</location>
    </subcellularLocation>
</comment>
<evidence type="ECO:0000256" key="2">
    <source>
        <dbReference type="ARBA" id="ARBA00023015"/>
    </source>
</evidence>
<dbReference type="OrthoDB" id="2328572at2759"/>
<evidence type="ECO:0000256" key="3">
    <source>
        <dbReference type="ARBA" id="ARBA00023125"/>
    </source>
</evidence>
<evidence type="ECO:0000259" key="7">
    <source>
        <dbReference type="PROSITE" id="PS50048"/>
    </source>
</evidence>
<keyword evidence="4" id="KW-0804">Transcription</keyword>
<dbReference type="GO" id="GO:0043565">
    <property type="term" value="F:sequence-specific DNA binding"/>
    <property type="evidence" value="ECO:0007669"/>
    <property type="project" value="TreeGrafter"/>
</dbReference>
<evidence type="ECO:0000256" key="1">
    <source>
        <dbReference type="ARBA" id="ARBA00004123"/>
    </source>
</evidence>
<dbReference type="GO" id="GO:0008270">
    <property type="term" value="F:zinc ion binding"/>
    <property type="evidence" value="ECO:0007669"/>
    <property type="project" value="InterPro"/>
</dbReference>
<proteinExistence type="predicted"/>
<evidence type="ECO:0000313" key="8">
    <source>
        <dbReference type="EMBL" id="EME80692.1"/>
    </source>
</evidence>
<dbReference type="GeneID" id="19333824"/>
<dbReference type="Proteomes" id="UP000016932">
    <property type="component" value="Unassembled WGS sequence"/>
</dbReference>
<dbReference type="PROSITE" id="PS00463">
    <property type="entry name" value="ZN2_CY6_FUNGAL_1"/>
    <property type="match status" value="1"/>
</dbReference>
<feature type="region of interest" description="Disordered" evidence="6">
    <location>
        <begin position="144"/>
        <end position="163"/>
    </location>
</feature>
<dbReference type="Gene3D" id="4.10.240.10">
    <property type="entry name" value="Zn(2)-C6 fungal-type DNA-binding domain"/>
    <property type="match status" value="1"/>
</dbReference>
<dbReference type="AlphaFoldDB" id="M3AT87"/>
<feature type="compositionally biased region" description="Polar residues" evidence="6">
    <location>
        <begin position="110"/>
        <end position="138"/>
    </location>
</feature>
<dbReference type="GO" id="GO:0045944">
    <property type="term" value="P:positive regulation of transcription by RNA polymerase II"/>
    <property type="evidence" value="ECO:0007669"/>
    <property type="project" value="TreeGrafter"/>
</dbReference>
<dbReference type="VEuPathDB" id="FungiDB:MYCFIDRAFT_177627"/>
<feature type="region of interest" description="Disordered" evidence="6">
    <location>
        <begin position="99"/>
        <end position="138"/>
    </location>
</feature>
<dbReference type="KEGG" id="pfj:MYCFIDRAFT_177627"/>
<dbReference type="PANTHER" id="PTHR47540:SF4">
    <property type="entry name" value="TRANSCRIPTION FACTOR RGLT"/>
    <property type="match status" value="1"/>
</dbReference>
<organism evidence="8 9">
    <name type="scientific">Pseudocercospora fijiensis (strain CIRAD86)</name>
    <name type="common">Black leaf streak disease fungus</name>
    <name type="synonym">Mycosphaerella fijiensis</name>
    <dbReference type="NCBI Taxonomy" id="383855"/>
    <lineage>
        <taxon>Eukaryota</taxon>
        <taxon>Fungi</taxon>
        <taxon>Dikarya</taxon>
        <taxon>Ascomycota</taxon>
        <taxon>Pezizomycotina</taxon>
        <taxon>Dothideomycetes</taxon>
        <taxon>Dothideomycetidae</taxon>
        <taxon>Mycosphaerellales</taxon>
        <taxon>Mycosphaerellaceae</taxon>
        <taxon>Pseudocercospora</taxon>
    </lineage>
</organism>
<dbReference type="InterPro" id="IPR051711">
    <property type="entry name" value="Stress_Response_Reg"/>
</dbReference>
<dbReference type="SUPFAM" id="SSF57701">
    <property type="entry name" value="Zn2/Cys6 DNA-binding domain"/>
    <property type="match status" value="1"/>
</dbReference>
<name>M3AT87_PSEFD</name>
<evidence type="ECO:0000256" key="6">
    <source>
        <dbReference type="SAM" id="MobiDB-lite"/>
    </source>
</evidence>
<dbReference type="SMART" id="SM00066">
    <property type="entry name" value="GAL4"/>
    <property type="match status" value="1"/>
</dbReference>
<feature type="domain" description="Zn(2)-C6 fungal-type" evidence="7">
    <location>
        <begin position="37"/>
        <end position="66"/>
    </location>
</feature>
<dbReference type="CDD" id="cd00067">
    <property type="entry name" value="GAL4"/>
    <property type="match status" value="1"/>
</dbReference>
<dbReference type="Pfam" id="PF00172">
    <property type="entry name" value="Zn_clus"/>
    <property type="match status" value="1"/>
</dbReference>
<evidence type="ECO:0000313" key="9">
    <source>
        <dbReference type="Proteomes" id="UP000016932"/>
    </source>
</evidence>
<dbReference type="PROSITE" id="PS50048">
    <property type="entry name" value="ZN2_CY6_FUNGAL_2"/>
    <property type="match status" value="1"/>
</dbReference>
<evidence type="ECO:0000256" key="4">
    <source>
        <dbReference type="ARBA" id="ARBA00023163"/>
    </source>
</evidence>
<reference evidence="8 9" key="1">
    <citation type="journal article" date="2012" name="PLoS Pathog.">
        <title>Diverse lifestyles and strategies of plant pathogenesis encoded in the genomes of eighteen Dothideomycetes fungi.</title>
        <authorList>
            <person name="Ohm R.A."/>
            <person name="Feau N."/>
            <person name="Henrissat B."/>
            <person name="Schoch C.L."/>
            <person name="Horwitz B.A."/>
            <person name="Barry K.W."/>
            <person name="Condon B.J."/>
            <person name="Copeland A.C."/>
            <person name="Dhillon B."/>
            <person name="Glaser F."/>
            <person name="Hesse C.N."/>
            <person name="Kosti I."/>
            <person name="LaButti K."/>
            <person name="Lindquist E.A."/>
            <person name="Lucas S."/>
            <person name="Salamov A.A."/>
            <person name="Bradshaw R.E."/>
            <person name="Ciuffetti L."/>
            <person name="Hamelin R.C."/>
            <person name="Kema G.H.J."/>
            <person name="Lawrence C."/>
            <person name="Scott J.A."/>
            <person name="Spatafora J.W."/>
            <person name="Turgeon B.G."/>
            <person name="de Wit P.J.G.M."/>
            <person name="Zhong S."/>
            <person name="Goodwin S.B."/>
            <person name="Grigoriev I.V."/>
        </authorList>
    </citation>
    <scope>NUCLEOTIDE SEQUENCE [LARGE SCALE GENOMIC DNA]</scope>
    <source>
        <strain evidence="8 9">CIRAD86</strain>
    </source>
</reference>
<keyword evidence="2" id="KW-0805">Transcription regulation</keyword>
<dbReference type="GO" id="GO:0000981">
    <property type="term" value="F:DNA-binding transcription factor activity, RNA polymerase II-specific"/>
    <property type="evidence" value="ECO:0007669"/>
    <property type="project" value="InterPro"/>
</dbReference>
<dbReference type="EMBL" id="KB446561">
    <property type="protein sequence ID" value="EME80692.1"/>
    <property type="molecule type" value="Genomic_DNA"/>
</dbReference>
<dbReference type="RefSeq" id="XP_007929576.1">
    <property type="nucleotide sequence ID" value="XM_007931385.1"/>
</dbReference>
<keyword evidence="5" id="KW-0539">Nucleus</keyword>
<sequence length="506" mass="55513">MSSNIPPTFPAFCLFIHGVFKSQEPPLRALAEWLRAACDFCHTSKIKCSGGKQCSSCSSLNMACSYSYTRHTGRPRGARNRKTLERVQQFQVELDLRSITDGGGAPSIRDMTTSAPELQSRTETSARENGTSSQNESLLHLQSNDPYVGDMLDGQSGGNSAFDDAMDSDLYEVESEFHSDSTLIPGLLSPAVTVTPFQPISKTPSFGTDDVEANLMQSQNEQLLEHEHQTTFEASNPAEPSDISSMDMLTDMSALDPQLPRSNICNCISNLSLGLSRLATSSYMAQTVDTLEDTLSSTRVVLSTTAECFACHCHSAGPRMVVLLLIASSISLIANIISNQCASSGQTAVVVSDTTWPNRVIQHSRSPRRLSESDLVDSSLHKASGISGPKFNRYLPTMREERLMRSALLLNAIDQTCTASRRLLQLANNYRLSLQSGGGLHVDQTSAMLFFSRLPSTMRMSSTGRQSETTMVQGLQYICETMEQIARDMSRHAEDFAIFHRQASKR</sequence>
<dbReference type="GO" id="GO:0005634">
    <property type="term" value="C:nucleus"/>
    <property type="evidence" value="ECO:0007669"/>
    <property type="project" value="UniProtKB-SubCell"/>
</dbReference>
<accession>M3AT87</accession>
<gene>
    <name evidence="8" type="ORF">MYCFIDRAFT_177627</name>
</gene>
<dbReference type="eggNOG" id="ENOG502SSPP">
    <property type="taxonomic scope" value="Eukaryota"/>
</dbReference>
<protein>
    <recommendedName>
        <fullName evidence="7">Zn(2)-C6 fungal-type domain-containing protein</fullName>
    </recommendedName>
</protein>
<evidence type="ECO:0000256" key="5">
    <source>
        <dbReference type="ARBA" id="ARBA00023242"/>
    </source>
</evidence>
<keyword evidence="9" id="KW-1185">Reference proteome</keyword>
<keyword evidence="3" id="KW-0238">DNA-binding</keyword>
<dbReference type="PANTHER" id="PTHR47540">
    <property type="entry name" value="THIAMINE REPRESSIBLE GENES REGULATORY PROTEIN THI5"/>
    <property type="match status" value="1"/>
</dbReference>
<dbReference type="InterPro" id="IPR001138">
    <property type="entry name" value="Zn2Cys6_DnaBD"/>
</dbReference>
<dbReference type="HOGENOM" id="CLU_538754_0_0_1"/>